<dbReference type="STRING" id="1328313.DS2_04500"/>
<reference evidence="1 2" key="1">
    <citation type="journal article" date="2014" name="Genome Announc.">
        <title>Draft Genome Sequence of the Agar-Degrading Bacterium Catenovulum sp. Strain DS-2, Isolated from Intestines of Haliotis diversicolor.</title>
        <authorList>
            <person name="Shan D."/>
            <person name="Li X."/>
            <person name="Gu Z."/>
            <person name="Wei G."/>
            <person name="Gao Z."/>
            <person name="Shao Z."/>
        </authorList>
    </citation>
    <scope>NUCLEOTIDE SEQUENCE [LARGE SCALE GENOMIC DNA]</scope>
    <source>
        <strain evidence="1 2">DS-2</strain>
    </source>
</reference>
<dbReference type="AlphaFoldDB" id="W7R1A4"/>
<proteinExistence type="predicted"/>
<name>W7R1A4_9ALTE</name>
<dbReference type="EMBL" id="ARZY01000005">
    <property type="protein sequence ID" value="EWH11405.1"/>
    <property type="molecule type" value="Genomic_DNA"/>
</dbReference>
<dbReference type="OrthoDB" id="5890620at2"/>
<keyword evidence="2" id="KW-1185">Reference proteome</keyword>
<accession>W7R1A4</accession>
<dbReference type="Proteomes" id="UP000019276">
    <property type="component" value="Unassembled WGS sequence"/>
</dbReference>
<sequence>MNLEDKRQLFEAFFTLPFEVKINLEQIEQNHAFDQQGLELEIPYPFKLASELNKIDNSNSYMNSNQQLPNDVSRILAIQNKKIDLMLSYLLMQEDQQKHRYSTTRFGAGGLTVKSNNNWLIGDKFKLKIFMPEEACAVYCFAEIIGVIDNESDKLYEIVYSVIRDEDREVLVRMALHQQSKQLRQLALERASQANENQ</sequence>
<evidence type="ECO:0008006" key="3">
    <source>
        <dbReference type="Google" id="ProtNLM"/>
    </source>
</evidence>
<protein>
    <recommendedName>
        <fullName evidence="3">PilZ domain-containing protein</fullName>
    </recommendedName>
</protein>
<evidence type="ECO:0000313" key="2">
    <source>
        <dbReference type="Proteomes" id="UP000019276"/>
    </source>
</evidence>
<dbReference type="RefSeq" id="WP_051479616.1">
    <property type="nucleotide sequence ID" value="NZ_ARZY01000005.1"/>
</dbReference>
<gene>
    <name evidence="1" type="ORF">DS2_04500</name>
</gene>
<organism evidence="1 2">
    <name type="scientific">Catenovulum agarivorans DS-2</name>
    <dbReference type="NCBI Taxonomy" id="1328313"/>
    <lineage>
        <taxon>Bacteria</taxon>
        <taxon>Pseudomonadati</taxon>
        <taxon>Pseudomonadota</taxon>
        <taxon>Gammaproteobacteria</taxon>
        <taxon>Alteromonadales</taxon>
        <taxon>Alteromonadaceae</taxon>
        <taxon>Catenovulum</taxon>
    </lineage>
</organism>
<evidence type="ECO:0000313" key="1">
    <source>
        <dbReference type="EMBL" id="EWH11405.1"/>
    </source>
</evidence>
<comment type="caution">
    <text evidence="1">The sequence shown here is derived from an EMBL/GenBank/DDBJ whole genome shotgun (WGS) entry which is preliminary data.</text>
</comment>
<dbReference type="eggNOG" id="ENOG5032S61">
    <property type="taxonomic scope" value="Bacteria"/>
</dbReference>